<dbReference type="SUPFAM" id="SSF52540">
    <property type="entry name" value="P-loop containing nucleoside triphosphate hydrolases"/>
    <property type="match status" value="1"/>
</dbReference>
<dbReference type="OMA" id="TISHVDH"/>
<evidence type="ECO:0000256" key="1">
    <source>
        <dbReference type="SAM" id="MobiDB-lite"/>
    </source>
</evidence>
<feature type="domain" description="Tr-type G" evidence="2">
    <location>
        <begin position="50"/>
        <end position="77"/>
    </location>
</feature>
<reference evidence="3 4" key="1">
    <citation type="journal article" date="2012" name="Nature">
        <title>The bonobo genome compared with the chimpanzee and human genomes.</title>
        <authorList>
            <person name="Prufer K."/>
            <person name="Munch K."/>
            <person name="Hellmann I."/>
            <person name="Akagi K."/>
            <person name="Miller J.R."/>
            <person name="Walenz B."/>
            <person name="Koren S."/>
            <person name="Sutton G."/>
            <person name="Kodira C."/>
            <person name="Winer R."/>
            <person name="Knight J.R."/>
            <person name="Mullikin J.C."/>
            <person name="Meader S.J."/>
            <person name="Ponting C.P."/>
            <person name="Lunter G."/>
            <person name="Higashino S."/>
            <person name="Hobolth A."/>
            <person name="Dutheil J."/>
            <person name="Karakoc E."/>
            <person name="Alkan C."/>
            <person name="Sajjadian S."/>
            <person name="Catacchio C.R."/>
            <person name="Ventura M."/>
            <person name="Marques-Bonet T."/>
            <person name="Eichler E.E."/>
            <person name="Andre C."/>
            <person name="Atencia R."/>
            <person name="Mugisha L."/>
            <person name="Junhold J."/>
            <person name="Patterson N."/>
            <person name="Siebauer M."/>
            <person name="Good J.M."/>
            <person name="Fischer A."/>
            <person name="Ptak S.E."/>
            <person name="Lachmann M."/>
            <person name="Symer D.E."/>
            <person name="Mailund T."/>
            <person name="Schierup M.H."/>
            <person name="Andres A.M."/>
            <person name="Kelso J."/>
            <person name="Paabo S."/>
        </authorList>
    </citation>
    <scope>NUCLEOTIDE SEQUENCE [LARGE SCALE GENOMIC DNA]</scope>
</reference>
<dbReference type="STRING" id="9597.ENSPPAP00000012416"/>
<dbReference type="Pfam" id="PF00009">
    <property type="entry name" value="GTP_EFTU"/>
    <property type="match status" value="1"/>
</dbReference>
<dbReference type="GO" id="GO:0003924">
    <property type="term" value="F:GTPase activity"/>
    <property type="evidence" value="ECO:0007669"/>
    <property type="project" value="InterPro"/>
</dbReference>
<evidence type="ECO:0000313" key="4">
    <source>
        <dbReference type="Proteomes" id="UP000240080"/>
    </source>
</evidence>
<dbReference type="Gene3D" id="3.40.50.300">
    <property type="entry name" value="P-loop containing nucleotide triphosphate hydrolases"/>
    <property type="match status" value="1"/>
</dbReference>
<dbReference type="InterPro" id="IPR027417">
    <property type="entry name" value="P-loop_NTPase"/>
</dbReference>
<evidence type="ECO:0000313" key="3">
    <source>
        <dbReference type="Ensembl" id="ENSPPAP00000012416.1"/>
    </source>
</evidence>
<dbReference type="Ensembl" id="ENSPPAT00000035081.1">
    <property type="protein sequence ID" value="ENSPPAP00000012416.1"/>
    <property type="gene ID" value="ENSPPAG00000029394.1"/>
</dbReference>
<proteinExistence type="predicted"/>
<dbReference type="InterPro" id="IPR000795">
    <property type="entry name" value="T_Tr_GTP-bd_dom"/>
</dbReference>
<reference evidence="3" key="2">
    <citation type="submission" date="2025-08" db="UniProtKB">
        <authorList>
            <consortium name="Ensembl"/>
        </authorList>
    </citation>
    <scope>IDENTIFICATION</scope>
</reference>
<dbReference type="AlphaFoldDB" id="A0A2R9A9U8"/>
<dbReference type="GO" id="GO:0005525">
    <property type="term" value="F:GTP binding"/>
    <property type="evidence" value="ECO:0007669"/>
    <property type="project" value="InterPro"/>
</dbReference>
<dbReference type="Bgee" id="ENSPPAG00000029394">
    <property type="expression patterns" value="Expressed in testis and 2 other cell types or tissues"/>
</dbReference>
<protein>
    <recommendedName>
        <fullName evidence="2">Tr-type G domain-containing protein</fullName>
    </recommendedName>
</protein>
<accession>A0A2R9A9U8</accession>
<keyword evidence="4" id="KW-1185">Reference proteome</keyword>
<organism evidence="3 4">
    <name type="scientific">Pan paniscus</name>
    <name type="common">Pygmy chimpanzee</name>
    <name type="synonym">Bonobo</name>
    <dbReference type="NCBI Taxonomy" id="9597"/>
    <lineage>
        <taxon>Eukaryota</taxon>
        <taxon>Metazoa</taxon>
        <taxon>Chordata</taxon>
        <taxon>Craniata</taxon>
        <taxon>Vertebrata</taxon>
        <taxon>Euteleostomi</taxon>
        <taxon>Mammalia</taxon>
        <taxon>Eutheria</taxon>
        <taxon>Euarchontoglires</taxon>
        <taxon>Primates</taxon>
        <taxon>Haplorrhini</taxon>
        <taxon>Catarrhini</taxon>
        <taxon>Hominidae</taxon>
        <taxon>Pan</taxon>
    </lineage>
</organism>
<evidence type="ECO:0000259" key="2">
    <source>
        <dbReference type="Pfam" id="PF00009"/>
    </source>
</evidence>
<dbReference type="GeneTree" id="ENSGT01120000275422"/>
<reference evidence="3" key="3">
    <citation type="submission" date="2025-09" db="UniProtKB">
        <authorList>
            <consortium name="Ensembl"/>
        </authorList>
    </citation>
    <scope>IDENTIFICATION</scope>
</reference>
<sequence length="107" mass="11511">MTTMAAATLLRATPHFSGLTAGRTFLLQGLLPLLKALALPLLYRGLAVGKPHVNVGTISHVDHGKTTLIAAITKILKYKEIDNAPRRGIYDHGHRTPRRLPPGGSSQ</sequence>
<dbReference type="Proteomes" id="UP000240080">
    <property type="component" value="Chromosome 17"/>
</dbReference>
<name>A0A2R9A9U8_PANPA</name>
<dbReference type="EMBL" id="AJFE02040391">
    <property type="status" value="NOT_ANNOTATED_CDS"/>
    <property type="molecule type" value="Genomic_DNA"/>
</dbReference>
<feature type="region of interest" description="Disordered" evidence="1">
    <location>
        <begin position="87"/>
        <end position="107"/>
    </location>
</feature>